<organism evidence="1 2">
    <name type="scientific">Paramecium sonneborni</name>
    <dbReference type="NCBI Taxonomy" id="65129"/>
    <lineage>
        <taxon>Eukaryota</taxon>
        <taxon>Sar</taxon>
        <taxon>Alveolata</taxon>
        <taxon>Ciliophora</taxon>
        <taxon>Intramacronucleata</taxon>
        <taxon>Oligohymenophorea</taxon>
        <taxon>Peniculida</taxon>
        <taxon>Parameciidae</taxon>
        <taxon>Paramecium</taxon>
    </lineage>
</organism>
<dbReference type="EMBL" id="CAJJDN010000191">
    <property type="protein sequence ID" value="CAD8128545.1"/>
    <property type="molecule type" value="Genomic_DNA"/>
</dbReference>
<reference evidence="1" key="1">
    <citation type="submission" date="2021-01" db="EMBL/GenBank/DDBJ databases">
        <authorList>
            <consortium name="Genoscope - CEA"/>
            <person name="William W."/>
        </authorList>
    </citation>
    <scope>NUCLEOTIDE SEQUENCE</scope>
</reference>
<sequence>MRSDLFFSRGVMIFYSSYYIKAIQNWKKSYELKQLREDYENEDPSLNSQSSNLFDSLISELDDLEFKDLTYIVYEYQQNGDQFYFIQSNNANFENKLNNLRFG</sequence>
<dbReference type="AlphaFoldDB" id="A0A8S1RNZ8"/>
<dbReference type="Proteomes" id="UP000692954">
    <property type="component" value="Unassembled WGS sequence"/>
</dbReference>
<name>A0A8S1RNZ8_9CILI</name>
<keyword evidence="2" id="KW-1185">Reference proteome</keyword>
<comment type="caution">
    <text evidence="1">The sequence shown here is derived from an EMBL/GenBank/DDBJ whole genome shotgun (WGS) entry which is preliminary data.</text>
</comment>
<proteinExistence type="predicted"/>
<evidence type="ECO:0000313" key="1">
    <source>
        <dbReference type="EMBL" id="CAD8128545.1"/>
    </source>
</evidence>
<evidence type="ECO:0000313" key="2">
    <source>
        <dbReference type="Proteomes" id="UP000692954"/>
    </source>
</evidence>
<accession>A0A8S1RNZ8</accession>
<gene>
    <name evidence="1" type="ORF">PSON_ATCC_30995.1.T1910004</name>
</gene>
<protein>
    <submittedName>
        <fullName evidence="1">Uncharacterized protein</fullName>
    </submittedName>
</protein>